<accession>A0A8H5GAW9</accession>
<evidence type="ECO:0000313" key="5">
    <source>
        <dbReference type="EMBL" id="KAF5361667.1"/>
    </source>
</evidence>
<feature type="compositionally biased region" description="Basic and acidic residues" evidence="2">
    <location>
        <begin position="830"/>
        <end position="839"/>
    </location>
</feature>
<dbReference type="SUPFAM" id="SSF52799">
    <property type="entry name" value="(Phosphotyrosine protein) phosphatases II"/>
    <property type="match status" value="2"/>
</dbReference>
<feature type="compositionally biased region" description="Low complexity" evidence="2">
    <location>
        <begin position="505"/>
        <end position="532"/>
    </location>
</feature>
<dbReference type="PROSITE" id="PS50055">
    <property type="entry name" value="TYR_PHOSPHATASE_PTP"/>
    <property type="match status" value="1"/>
</dbReference>
<feature type="compositionally biased region" description="Polar residues" evidence="2">
    <location>
        <begin position="694"/>
        <end position="705"/>
    </location>
</feature>
<dbReference type="GO" id="GO:0004725">
    <property type="term" value="F:protein tyrosine phosphatase activity"/>
    <property type="evidence" value="ECO:0007669"/>
    <property type="project" value="InterPro"/>
</dbReference>
<feature type="compositionally biased region" description="Low complexity" evidence="2">
    <location>
        <begin position="639"/>
        <end position="648"/>
    </location>
</feature>
<dbReference type="InterPro" id="IPR029021">
    <property type="entry name" value="Prot-tyrosine_phosphatase-like"/>
</dbReference>
<dbReference type="PANTHER" id="PTHR19134">
    <property type="entry name" value="RECEPTOR-TYPE TYROSINE-PROTEIN PHOSPHATASE"/>
    <property type="match status" value="1"/>
</dbReference>
<feature type="compositionally biased region" description="Basic residues" evidence="2">
    <location>
        <begin position="905"/>
        <end position="914"/>
    </location>
</feature>
<dbReference type="PANTHER" id="PTHR19134:SF561">
    <property type="entry name" value="PROTEIN TYROSINE PHOSPHATASE 36E, ISOFORM A"/>
    <property type="match status" value="1"/>
</dbReference>
<feature type="domain" description="Rhodanese" evidence="4">
    <location>
        <begin position="71"/>
        <end position="195"/>
    </location>
</feature>
<dbReference type="EMBL" id="JAACJM010000039">
    <property type="protein sequence ID" value="KAF5361667.1"/>
    <property type="molecule type" value="Genomic_DNA"/>
</dbReference>
<dbReference type="Gene3D" id="3.40.250.10">
    <property type="entry name" value="Rhodanese-like domain"/>
    <property type="match status" value="1"/>
</dbReference>
<proteinExistence type="inferred from homology"/>
<keyword evidence="6" id="KW-1185">Reference proteome</keyword>
<feature type="compositionally biased region" description="Low complexity" evidence="2">
    <location>
        <begin position="392"/>
        <end position="402"/>
    </location>
</feature>
<evidence type="ECO:0000259" key="3">
    <source>
        <dbReference type="PROSITE" id="PS50055"/>
    </source>
</evidence>
<dbReference type="SUPFAM" id="SSF52821">
    <property type="entry name" value="Rhodanese/Cell cycle control phosphatase"/>
    <property type="match status" value="1"/>
</dbReference>
<feature type="region of interest" description="Disordered" evidence="2">
    <location>
        <begin position="382"/>
        <end position="427"/>
    </location>
</feature>
<feature type="compositionally biased region" description="Low complexity" evidence="2">
    <location>
        <begin position="477"/>
        <end position="497"/>
    </location>
</feature>
<evidence type="ECO:0000313" key="6">
    <source>
        <dbReference type="Proteomes" id="UP000559256"/>
    </source>
</evidence>
<evidence type="ECO:0000256" key="1">
    <source>
        <dbReference type="ARBA" id="ARBA00009649"/>
    </source>
</evidence>
<feature type="compositionally biased region" description="Gly residues" evidence="2">
    <location>
        <begin position="663"/>
        <end position="672"/>
    </location>
</feature>
<feature type="compositionally biased region" description="Polar residues" evidence="2">
    <location>
        <begin position="813"/>
        <end position="823"/>
    </location>
</feature>
<dbReference type="SMART" id="SM00194">
    <property type="entry name" value="PTPc"/>
    <property type="match status" value="1"/>
</dbReference>
<comment type="caution">
    <text evidence="5">The sequence shown here is derived from an EMBL/GenBank/DDBJ whole genome shotgun (WGS) entry which is preliminary data.</text>
</comment>
<dbReference type="Proteomes" id="UP000559256">
    <property type="component" value="Unassembled WGS sequence"/>
</dbReference>
<organism evidence="5 6">
    <name type="scientific">Tetrapyrgos nigripes</name>
    <dbReference type="NCBI Taxonomy" id="182062"/>
    <lineage>
        <taxon>Eukaryota</taxon>
        <taxon>Fungi</taxon>
        <taxon>Dikarya</taxon>
        <taxon>Basidiomycota</taxon>
        <taxon>Agaricomycotina</taxon>
        <taxon>Agaricomycetes</taxon>
        <taxon>Agaricomycetidae</taxon>
        <taxon>Agaricales</taxon>
        <taxon>Marasmiineae</taxon>
        <taxon>Marasmiaceae</taxon>
        <taxon>Tetrapyrgos</taxon>
    </lineage>
</organism>
<dbReference type="InterPro" id="IPR036873">
    <property type="entry name" value="Rhodanese-like_dom_sf"/>
</dbReference>
<feature type="region of interest" description="Disordered" evidence="2">
    <location>
        <begin position="307"/>
        <end position="326"/>
    </location>
</feature>
<feature type="compositionally biased region" description="Low complexity" evidence="2">
    <location>
        <begin position="889"/>
        <end position="901"/>
    </location>
</feature>
<dbReference type="AlphaFoldDB" id="A0A8H5GAW9"/>
<dbReference type="PROSITE" id="PS50206">
    <property type="entry name" value="RHODANESE_3"/>
    <property type="match status" value="1"/>
</dbReference>
<feature type="compositionally biased region" description="Low complexity" evidence="2">
    <location>
        <begin position="457"/>
        <end position="466"/>
    </location>
</feature>
<evidence type="ECO:0000259" key="4">
    <source>
        <dbReference type="PROSITE" id="PS50206"/>
    </source>
</evidence>
<reference evidence="5 6" key="1">
    <citation type="journal article" date="2020" name="ISME J.">
        <title>Uncovering the hidden diversity of litter-decomposition mechanisms in mushroom-forming fungi.</title>
        <authorList>
            <person name="Floudas D."/>
            <person name="Bentzer J."/>
            <person name="Ahren D."/>
            <person name="Johansson T."/>
            <person name="Persson P."/>
            <person name="Tunlid A."/>
        </authorList>
    </citation>
    <scope>NUCLEOTIDE SEQUENCE [LARGE SCALE GENOMIC DNA]</scope>
    <source>
        <strain evidence="5 6">CBS 291.85</strain>
    </source>
</reference>
<feature type="compositionally biased region" description="Basic and acidic residues" evidence="2">
    <location>
        <begin position="801"/>
        <end position="812"/>
    </location>
</feature>
<feature type="compositionally biased region" description="Polar residues" evidence="2">
    <location>
        <begin position="213"/>
        <end position="231"/>
    </location>
</feature>
<sequence length="985" mass="107510">MDFFAAKAESATPGDDVDGFAQAIADRFKHSPVFTANLNAPLPNKLSAPSNILPPETFKSISPKDIQPYLDDPSTLFIDIRSHAAYASTRLPNALSLSVPSTLLKRPLFPLERLATMLPSLSARNRFKKWRQTSKLVVYDADSSGTQSGHLPEGNNILGLLRKFASDSDSAYKGQLLWLKGGFQGVWKECRDLVDTRPVDPDADDDETSSTSLRPNNLPMSAFGSSSTTVNKSGLTASSLRPNFVRSAQPLPAMAFNPFFDTIRQNVELSQGITERIPLKVSKRVRRRLRDLPFNWLREIGRRADIKADNDSSDDDSLSESPDRLSSVFFPSSESLLTSSSSGESSCSPPDRALVDEGMEALAMQFYRIELAEQKRLMGVMQHHTKESGTQSKSGPGLSSSSMRLDGPLSSLGPQTSPDSPFPYSITAGIEKGAKNRYRHIWPFEHARVRLHKEPSPRQSRPQISPTHSTFSHTHNSNDISLNLNSNLNPSGSSLHNQTPQNFNSSSSSHSSSLFEPTPASSSTTSSPSTSMRPPPPSGPLSGPGRPFTLSLPSSYSSSLSASRPYAPPGSPKKSVLSSSASGSPVRRSTTRSPRPNARGLKLDLGLGGDGRFANGAQTFGRSAVAFGGAGRFGGVGSSGSASTNGSGMQMSSTEPRFTQMRGGHGSGGSGGESAIESSATESEREHEFEDGYQSMSASTSTGQHIGSGMEGKRYGSPEYDDYVNASYVQPLCTTRRYIATQGPLEATFTDFWTIVYQQNVHVIVMLTREIEGSMVKCGSYWKDEVYGSLRLKLIDVRGSEDDARTDMRKTDTAGQHSQQTQGHLGPSGFKHDSIKDEGSFSFFPTIKTEEEENKKREKGRRKGKQREERKERRQRAKEEDVEMDVNTAGAGASDSGSGSSSRKDKSKPKHWIPSKHKSIIKRTFLLSHTGYPHIPPRKVVQFQYLGWPDMNVPEHPTGLLSLINQVDKAVEAADISLEKHWKLM</sequence>
<feature type="region of interest" description="Disordered" evidence="2">
    <location>
        <begin position="637"/>
        <end position="714"/>
    </location>
</feature>
<evidence type="ECO:0000256" key="2">
    <source>
        <dbReference type="SAM" id="MobiDB-lite"/>
    </source>
</evidence>
<dbReference type="Gene3D" id="3.90.190.10">
    <property type="entry name" value="Protein tyrosine phosphatase superfamily"/>
    <property type="match status" value="2"/>
</dbReference>
<name>A0A8H5GAW9_9AGAR</name>
<feature type="region of interest" description="Disordered" evidence="2">
    <location>
        <begin position="801"/>
        <end position="914"/>
    </location>
</feature>
<dbReference type="Pfam" id="PF00581">
    <property type="entry name" value="Rhodanese"/>
    <property type="match status" value="1"/>
</dbReference>
<feature type="compositionally biased region" description="Low complexity" evidence="2">
    <location>
        <begin position="540"/>
        <end position="565"/>
    </location>
</feature>
<dbReference type="PRINTS" id="PR00700">
    <property type="entry name" value="PRTYPHPHTASE"/>
</dbReference>
<feature type="region of interest" description="Disordered" evidence="2">
    <location>
        <begin position="197"/>
        <end position="231"/>
    </location>
</feature>
<dbReference type="InterPro" id="IPR001763">
    <property type="entry name" value="Rhodanese-like_dom"/>
</dbReference>
<comment type="similarity">
    <text evidence="1">Belongs to the protein-tyrosine phosphatase family. Non-receptor class subfamily.</text>
</comment>
<protein>
    <submittedName>
        <fullName evidence="5">Uncharacterized protein</fullName>
    </submittedName>
</protein>
<dbReference type="Pfam" id="PF00102">
    <property type="entry name" value="Y_phosphatase"/>
    <property type="match status" value="2"/>
</dbReference>
<dbReference type="InterPro" id="IPR000242">
    <property type="entry name" value="PTP_cat"/>
</dbReference>
<feature type="compositionally biased region" description="Low complexity" evidence="2">
    <location>
        <begin position="572"/>
        <end position="596"/>
    </location>
</feature>
<gene>
    <name evidence="5" type="ORF">D9758_007312</name>
</gene>
<feature type="region of interest" description="Disordered" evidence="2">
    <location>
        <begin position="450"/>
        <end position="609"/>
    </location>
</feature>
<dbReference type="OrthoDB" id="6058203at2759"/>
<feature type="domain" description="Tyrosine-protein phosphatase" evidence="3">
    <location>
        <begin position="716"/>
        <end position="985"/>
    </location>
</feature>
<dbReference type="InterPro" id="IPR050348">
    <property type="entry name" value="Protein-Tyr_Phosphatase"/>
</dbReference>